<dbReference type="Pfam" id="PF13438">
    <property type="entry name" value="DUF4113"/>
    <property type="match status" value="1"/>
</dbReference>
<evidence type="ECO:0000259" key="11">
    <source>
        <dbReference type="PROSITE" id="PS50173"/>
    </source>
</evidence>
<keyword evidence="8" id="KW-0742">SOS response</keyword>
<evidence type="ECO:0000313" key="13">
    <source>
        <dbReference type="Proteomes" id="UP000186143"/>
    </source>
</evidence>
<dbReference type="AlphaFoldDB" id="A0A1Q9AHZ5"/>
<dbReference type="GO" id="GO:0003684">
    <property type="term" value="F:damaged DNA binding"/>
    <property type="evidence" value="ECO:0007669"/>
    <property type="project" value="InterPro"/>
</dbReference>
<dbReference type="EC" id="2.7.7.7" evidence="4"/>
<comment type="caution">
    <text evidence="12">The sequence shown here is derived from an EMBL/GenBank/DDBJ whole genome shotgun (WGS) entry which is preliminary data.</text>
</comment>
<evidence type="ECO:0000256" key="7">
    <source>
        <dbReference type="ARBA" id="ARBA00023204"/>
    </source>
</evidence>
<dbReference type="GO" id="GO:0009432">
    <property type="term" value="P:SOS response"/>
    <property type="evidence" value="ECO:0007669"/>
    <property type="project" value="UniProtKB-KW"/>
</dbReference>
<gene>
    <name evidence="12" type="ORF">BJF92_13785</name>
</gene>
<keyword evidence="7" id="KW-0234">DNA repair</keyword>
<evidence type="ECO:0000256" key="3">
    <source>
        <dbReference type="ARBA" id="ARBA00011245"/>
    </source>
</evidence>
<dbReference type="EMBL" id="MKIO01000031">
    <property type="protein sequence ID" value="OLP54873.1"/>
    <property type="molecule type" value="Genomic_DNA"/>
</dbReference>
<reference evidence="12 13" key="1">
    <citation type="submission" date="2016-09" db="EMBL/GenBank/DDBJ databases">
        <title>Rhizobium sp. nov., a novel species isolated from the rice rhizosphere.</title>
        <authorList>
            <person name="Zhao J."/>
            <person name="Zhang X."/>
        </authorList>
    </citation>
    <scope>NUCLEOTIDE SEQUENCE [LARGE SCALE GENOMIC DNA]</scope>
    <source>
        <strain evidence="12 13">MH17</strain>
    </source>
</reference>
<dbReference type="Gene3D" id="1.10.150.20">
    <property type="entry name" value="5' to 3' exonuclease, C-terminal subdomain"/>
    <property type="match status" value="1"/>
</dbReference>
<dbReference type="InterPro" id="IPR050116">
    <property type="entry name" value="DNA_polymerase-Y"/>
</dbReference>
<dbReference type="InterPro" id="IPR025188">
    <property type="entry name" value="DUF4113"/>
</dbReference>
<dbReference type="Pfam" id="PF00817">
    <property type="entry name" value="IMS"/>
    <property type="match status" value="1"/>
</dbReference>
<dbReference type="Proteomes" id="UP000186143">
    <property type="component" value="Unassembled WGS sequence"/>
</dbReference>
<dbReference type="InterPro" id="IPR017961">
    <property type="entry name" value="DNA_pol_Y-fam_little_finger"/>
</dbReference>
<keyword evidence="6" id="KW-0741">SOS mutagenesis</keyword>
<dbReference type="STRING" id="1672749.BJF92_13785"/>
<evidence type="ECO:0000256" key="6">
    <source>
        <dbReference type="ARBA" id="ARBA00023199"/>
    </source>
</evidence>
<comment type="function">
    <text evidence="9">Poorly processive, error-prone DNA polymerase involved in untargeted mutagenesis. Copies undamaged DNA at stalled replication forks, which arise in vivo from mismatched or misaligned primer ends. These misaligned primers can be extended by PolIV. Exhibits no 3'-5' exonuclease (proofreading) activity. May be involved in translesional synthesis, in conjunction with the beta clamp from PolIII.</text>
</comment>
<dbReference type="GO" id="GO:0003887">
    <property type="term" value="F:DNA-directed DNA polymerase activity"/>
    <property type="evidence" value="ECO:0007669"/>
    <property type="project" value="TreeGrafter"/>
</dbReference>
<dbReference type="Gene3D" id="3.40.1170.60">
    <property type="match status" value="1"/>
</dbReference>
<evidence type="ECO:0000256" key="10">
    <source>
        <dbReference type="ARBA" id="ARBA00049244"/>
    </source>
</evidence>
<comment type="subunit">
    <text evidence="3">Monomer.</text>
</comment>
<protein>
    <recommendedName>
        <fullName evidence="4">DNA-directed DNA polymerase</fullName>
        <ecNumber evidence="4">2.7.7.7</ecNumber>
    </recommendedName>
</protein>
<dbReference type="OrthoDB" id="9808813at2"/>
<evidence type="ECO:0000256" key="5">
    <source>
        <dbReference type="ARBA" id="ARBA00022763"/>
    </source>
</evidence>
<dbReference type="InterPro" id="IPR043502">
    <property type="entry name" value="DNA/RNA_pol_sf"/>
</dbReference>
<dbReference type="CDD" id="cd01700">
    <property type="entry name" value="PolY_Pol_V_umuC"/>
    <property type="match status" value="1"/>
</dbReference>
<dbReference type="Gene3D" id="3.30.70.270">
    <property type="match status" value="1"/>
</dbReference>
<dbReference type="GO" id="GO:0042276">
    <property type="term" value="P:error-prone translesion synthesis"/>
    <property type="evidence" value="ECO:0007669"/>
    <property type="project" value="TreeGrafter"/>
</dbReference>
<sequence>MPDPIALIDCNNFYVSCERSFDARLVGKPVVVLSNNDGCAVARSEEAKLLGIKMGEPAHFFRSRVKDMGVRVLSSNYCLYGDMSRRVVSTINDFSPSIEVYSIDETFVDLSGFGDRMVGHATAMRAAVREATGIPTCVGIAPTKTLAKLANHAAKKNPLFSGVADFMDSDIAKWCMDRIDVGEVWRVGSATQAKVRALGINTVAQLRDMPRELARELGTVVLERTVAELQGVRCMEIEDVEPQRKGIAVTRSSGTPMTDLDTLTAALTAHATRAAQKLRDHGLVAGHMSVFYHTNPHNGSAKSSVSRAATLSPPSNSTFALVRAALSAAERGYRGPRTGNGFAYTKAGVILEDLVAEELAPKDLFAEELVKEGRLSAALDAVNDKFGKKTMVIASEGFRRKHETKFDHRTPRYTTRIDELPVAIA</sequence>
<dbReference type="Pfam" id="PF11799">
    <property type="entry name" value="IMS_C"/>
    <property type="match status" value="1"/>
</dbReference>
<dbReference type="GO" id="GO:0006281">
    <property type="term" value="P:DNA repair"/>
    <property type="evidence" value="ECO:0007669"/>
    <property type="project" value="UniProtKB-KW"/>
</dbReference>
<evidence type="ECO:0000256" key="1">
    <source>
        <dbReference type="ARBA" id="ARBA00001946"/>
    </source>
</evidence>
<comment type="cofactor">
    <cofactor evidence="1">
        <name>Mg(2+)</name>
        <dbReference type="ChEBI" id="CHEBI:18420"/>
    </cofactor>
</comment>
<evidence type="ECO:0000313" key="12">
    <source>
        <dbReference type="EMBL" id="OLP54873.1"/>
    </source>
</evidence>
<keyword evidence="5" id="KW-0227">DNA damage</keyword>
<evidence type="ECO:0000256" key="4">
    <source>
        <dbReference type="ARBA" id="ARBA00012417"/>
    </source>
</evidence>
<organism evidence="12 13">
    <name type="scientific">Xaviernesmea rhizosphaerae</name>
    <dbReference type="NCBI Taxonomy" id="1672749"/>
    <lineage>
        <taxon>Bacteria</taxon>
        <taxon>Pseudomonadati</taxon>
        <taxon>Pseudomonadota</taxon>
        <taxon>Alphaproteobacteria</taxon>
        <taxon>Hyphomicrobiales</taxon>
        <taxon>Rhizobiaceae</taxon>
        <taxon>Rhizobium/Agrobacterium group</taxon>
        <taxon>Xaviernesmea</taxon>
    </lineage>
</organism>
<evidence type="ECO:0000256" key="2">
    <source>
        <dbReference type="ARBA" id="ARBA00010945"/>
    </source>
</evidence>
<comment type="similarity">
    <text evidence="2">Belongs to the DNA polymerase type-Y family.</text>
</comment>
<dbReference type="InterPro" id="IPR001126">
    <property type="entry name" value="UmuC"/>
</dbReference>
<dbReference type="GO" id="GO:0005829">
    <property type="term" value="C:cytosol"/>
    <property type="evidence" value="ECO:0007669"/>
    <property type="project" value="TreeGrafter"/>
</dbReference>
<accession>A0A1Q9AHZ5</accession>
<evidence type="ECO:0000256" key="8">
    <source>
        <dbReference type="ARBA" id="ARBA00023236"/>
    </source>
</evidence>
<dbReference type="PROSITE" id="PS50173">
    <property type="entry name" value="UMUC"/>
    <property type="match status" value="1"/>
</dbReference>
<dbReference type="InterPro" id="IPR043128">
    <property type="entry name" value="Rev_trsase/Diguanyl_cyclase"/>
</dbReference>
<dbReference type="PANTHER" id="PTHR11076:SF34">
    <property type="entry name" value="PROTEIN UMUC"/>
    <property type="match status" value="1"/>
</dbReference>
<proteinExistence type="inferred from homology"/>
<feature type="domain" description="UmuC" evidence="11">
    <location>
        <begin position="5"/>
        <end position="188"/>
    </location>
</feature>
<dbReference type="SUPFAM" id="SSF56672">
    <property type="entry name" value="DNA/RNA polymerases"/>
    <property type="match status" value="1"/>
</dbReference>
<dbReference type="RefSeq" id="WP_075635432.1">
    <property type="nucleotide sequence ID" value="NZ_MKIO01000031.1"/>
</dbReference>
<comment type="catalytic activity">
    <reaction evidence="10">
        <text>DNA(n) + a 2'-deoxyribonucleoside 5'-triphosphate = DNA(n+1) + diphosphate</text>
        <dbReference type="Rhea" id="RHEA:22508"/>
        <dbReference type="Rhea" id="RHEA-COMP:17339"/>
        <dbReference type="Rhea" id="RHEA-COMP:17340"/>
        <dbReference type="ChEBI" id="CHEBI:33019"/>
        <dbReference type="ChEBI" id="CHEBI:61560"/>
        <dbReference type="ChEBI" id="CHEBI:173112"/>
        <dbReference type="EC" id="2.7.7.7"/>
    </reaction>
</comment>
<name>A0A1Q9AHZ5_9HYPH</name>
<dbReference type="PANTHER" id="PTHR11076">
    <property type="entry name" value="DNA REPAIR POLYMERASE UMUC / TRANSFERASE FAMILY MEMBER"/>
    <property type="match status" value="1"/>
</dbReference>
<evidence type="ECO:0000256" key="9">
    <source>
        <dbReference type="ARBA" id="ARBA00025589"/>
    </source>
</evidence>